<dbReference type="STRING" id="37001.A0A1A9X5I7"/>
<protein>
    <submittedName>
        <fullName evidence="1">Uncharacterized protein</fullName>
    </submittedName>
</protein>
<name>A0A1A9X5I7_9MUSC</name>
<keyword evidence="2" id="KW-1185">Reference proteome</keyword>
<reference evidence="1" key="2">
    <citation type="submission" date="2020-05" db="UniProtKB">
        <authorList>
            <consortium name="EnsemblMetazoa"/>
        </authorList>
    </citation>
    <scope>IDENTIFICATION</scope>
    <source>
        <strain evidence="1">IAEA</strain>
    </source>
</reference>
<dbReference type="VEuPathDB" id="VectorBase:GBRI044956"/>
<dbReference type="GO" id="GO:0007259">
    <property type="term" value="P:cell surface receptor signaling pathway via JAK-STAT"/>
    <property type="evidence" value="ECO:0007669"/>
    <property type="project" value="InterPro"/>
</dbReference>
<dbReference type="Pfam" id="PF15972">
    <property type="entry name" value="Unpaired"/>
    <property type="match status" value="1"/>
</dbReference>
<dbReference type="Proteomes" id="UP000091820">
    <property type="component" value="Unassembled WGS sequence"/>
</dbReference>
<dbReference type="InterPro" id="IPR031901">
    <property type="entry name" value="Unpaired"/>
</dbReference>
<dbReference type="GO" id="GO:0001700">
    <property type="term" value="P:embryonic development via the syncytial blastoderm"/>
    <property type="evidence" value="ECO:0007669"/>
    <property type="project" value="InterPro"/>
</dbReference>
<accession>A0A1A9X5I7</accession>
<evidence type="ECO:0000313" key="2">
    <source>
        <dbReference type="Proteomes" id="UP000091820"/>
    </source>
</evidence>
<sequence>MAGTKIPNKPREITSERLNAQRCFIDIAARGNSDNDNQRLNHNKKETNNNLRCNENHNLFITKRQQRPLTRSLLIMLTIIITLVQIPQNSRVTAAVITKYQQELLSDTSAEKLSSSSSSISLSSSSSSSALSSSLSSLELLNYMQKHSQQLVPQTQRRTRLRKRHSNYLYFHNNMHEHPSNVEWQNPCGGIFEPQTANTYDDHFSRPPVRHYLKQLRRTAGFEYRTLNETLKDIDTSDMATWRLHRSRYKFLPTLKSNSSVALKRWYRNMQTFVASFVYLGRIQYKWDLSKVMHASKTSHELNELLISARRLLCEIETAINGSYPRKNQQKLTVTTRETMNKRLKFHTREYSEMGAVVEADLIDLKFAKDTYYKYLVNMWKILRRQGKRHTGSIESNLSYLSNSNANEDEDISLNISLLSPHDDASISESLEALNVTY</sequence>
<reference evidence="2" key="1">
    <citation type="submission" date="2014-03" db="EMBL/GenBank/DDBJ databases">
        <authorList>
            <person name="Aksoy S."/>
            <person name="Warren W."/>
            <person name="Wilson R.K."/>
        </authorList>
    </citation>
    <scope>NUCLEOTIDE SEQUENCE [LARGE SCALE GENOMIC DNA]</scope>
    <source>
        <strain evidence="2">IAEA</strain>
    </source>
</reference>
<proteinExistence type="predicted"/>
<dbReference type="AlphaFoldDB" id="A0A1A9X5I7"/>
<evidence type="ECO:0000313" key="1">
    <source>
        <dbReference type="EnsemblMetazoa" id="GBRI044956-PA"/>
    </source>
</evidence>
<organism evidence="1 2">
    <name type="scientific">Glossina brevipalpis</name>
    <dbReference type="NCBI Taxonomy" id="37001"/>
    <lineage>
        <taxon>Eukaryota</taxon>
        <taxon>Metazoa</taxon>
        <taxon>Ecdysozoa</taxon>
        <taxon>Arthropoda</taxon>
        <taxon>Hexapoda</taxon>
        <taxon>Insecta</taxon>
        <taxon>Pterygota</taxon>
        <taxon>Neoptera</taxon>
        <taxon>Endopterygota</taxon>
        <taxon>Diptera</taxon>
        <taxon>Brachycera</taxon>
        <taxon>Muscomorpha</taxon>
        <taxon>Hippoboscoidea</taxon>
        <taxon>Glossinidae</taxon>
        <taxon>Glossina</taxon>
    </lineage>
</organism>
<dbReference type="EnsemblMetazoa" id="GBRI044956-RA">
    <property type="protein sequence ID" value="GBRI044956-PA"/>
    <property type="gene ID" value="GBRI044956"/>
</dbReference>